<name>A0ABP8FZY2_9BACT</name>
<accession>A0ABP8FZY2</accession>
<dbReference type="SMART" id="SM00278">
    <property type="entry name" value="HhH1"/>
    <property type="match status" value="3"/>
</dbReference>
<dbReference type="InterPro" id="IPR003141">
    <property type="entry name" value="Pol/His_phosphatase_N"/>
</dbReference>
<evidence type="ECO:0000313" key="8">
    <source>
        <dbReference type="Proteomes" id="UP001501844"/>
    </source>
</evidence>
<evidence type="ECO:0000259" key="6">
    <source>
        <dbReference type="SMART" id="SM00483"/>
    </source>
</evidence>
<dbReference type="InterPro" id="IPR010996">
    <property type="entry name" value="HHH_MUS81"/>
</dbReference>
<dbReference type="CDD" id="cd07436">
    <property type="entry name" value="PHP_PolX"/>
    <property type="match status" value="1"/>
</dbReference>
<evidence type="ECO:0000256" key="2">
    <source>
        <dbReference type="ARBA" id="ARBA00022634"/>
    </source>
</evidence>
<dbReference type="InterPro" id="IPR003583">
    <property type="entry name" value="Hlx-hairpin-Hlx_DNA-bd_motif"/>
</dbReference>
<dbReference type="PANTHER" id="PTHR36928">
    <property type="entry name" value="PHOSPHATASE YCDX-RELATED"/>
    <property type="match status" value="1"/>
</dbReference>
<feature type="domain" description="Helix-hairpin-helix DNA-binding motif class 1" evidence="4">
    <location>
        <begin position="63"/>
        <end position="82"/>
    </location>
</feature>
<evidence type="ECO:0000313" key="7">
    <source>
        <dbReference type="EMBL" id="GAA4314476.1"/>
    </source>
</evidence>
<feature type="domain" description="Helix-hairpin-helix DNA-binding motif class 1" evidence="4">
    <location>
        <begin position="103"/>
        <end position="122"/>
    </location>
</feature>
<organism evidence="7 8">
    <name type="scientific">Nibribacter koreensis</name>
    <dbReference type="NCBI Taxonomy" id="1084519"/>
    <lineage>
        <taxon>Bacteria</taxon>
        <taxon>Pseudomonadati</taxon>
        <taxon>Bacteroidota</taxon>
        <taxon>Cytophagia</taxon>
        <taxon>Cytophagales</taxon>
        <taxon>Hymenobacteraceae</taxon>
        <taxon>Nibribacter</taxon>
    </lineage>
</organism>
<feature type="domain" description="DNA-directed DNA polymerase X" evidence="6">
    <location>
        <begin position="14"/>
        <end position="319"/>
    </location>
</feature>
<dbReference type="Proteomes" id="UP001501844">
    <property type="component" value="Unassembled WGS sequence"/>
</dbReference>
<comment type="caution">
    <text evidence="7">The sequence shown here is derived from an EMBL/GenBank/DDBJ whole genome shotgun (WGS) entry which is preliminary data.</text>
</comment>
<dbReference type="SUPFAM" id="SSF89550">
    <property type="entry name" value="PHP domain-like"/>
    <property type="match status" value="1"/>
</dbReference>
<dbReference type="InterPro" id="IPR037160">
    <property type="entry name" value="DNA_Pol_thumb_sf"/>
</dbReference>
<feature type="domain" description="Helix-hairpin-helix DNA-binding motif class 1" evidence="4">
    <location>
        <begin position="138"/>
        <end position="157"/>
    </location>
</feature>
<dbReference type="Gene3D" id="3.20.20.140">
    <property type="entry name" value="Metal-dependent hydrolases"/>
    <property type="match status" value="1"/>
</dbReference>
<sequence length="583" mass="65544">MGNFTESLTNLNPVENKDLIRLFRMTASLMELHDENPFKIRSYTNAIQVLERLESPIHQMSQAQLEKLDGIGKGMAAKIMEAIQTGTHADLNRLLETTPEGVVKMLNIKGIGPKKIRTIWKDLGVETSEALREACEKNELSKLKGFGAKTQETILQALQYSDDSKGKLLWAEAEPLALDLLQFLKNRPETTAAELVGDMRRNVETIDTLHYLICLKTDGTWPAFLHELPGITPIESISGPFVWRGLLEESGLKLEVRLVPERRFANQVLLYSTNPAWLTHPLNSAGDTLMSEAYGEPAASEEEIFQRVNLAYVAPELRESLRVLELAQENKLPTLVRDRDLKGILHNHSTYSDGAHTLEQMAVHCKQLGYEYLGICDHSKSAFYANGLQEFRVQAQQQEIDRLNQELGPFKIFKGIESDILADGSLDYEPAVLGTFDFIVASIHSNLKMDVVKATDRLLNAIQNPYTTMLGHPTGRLLLRREGYPIDHKAVIDACAQHGVIIEINANPRRLDIDWRWVEYALSQNVLLSINPDAHSMRGYEDMRYGVLVGRKGGLTPEMTFNAKSRQEVAAYFAERKKAKGIA</sequence>
<dbReference type="InterPro" id="IPR004013">
    <property type="entry name" value="PHP_dom"/>
</dbReference>
<dbReference type="Gene3D" id="3.30.210.10">
    <property type="entry name" value="DNA polymerase, thumb domain"/>
    <property type="match status" value="1"/>
</dbReference>
<dbReference type="Gene3D" id="1.10.150.110">
    <property type="entry name" value="DNA polymerase beta, N-terminal domain-like"/>
    <property type="match status" value="1"/>
</dbReference>
<dbReference type="RefSeq" id="WP_345169043.1">
    <property type="nucleotide sequence ID" value="NZ_BAABGX010000003.1"/>
</dbReference>
<proteinExistence type="predicted"/>
<dbReference type="InterPro" id="IPR016195">
    <property type="entry name" value="Pol/histidinol_Pase-like"/>
</dbReference>
<evidence type="ECO:0000256" key="1">
    <source>
        <dbReference type="ARBA" id="ARBA00001946"/>
    </source>
</evidence>
<evidence type="ECO:0000259" key="5">
    <source>
        <dbReference type="SMART" id="SM00481"/>
    </source>
</evidence>
<dbReference type="InterPro" id="IPR047967">
    <property type="entry name" value="PolX_PHP"/>
</dbReference>
<keyword evidence="8" id="KW-1185">Reference proteome</keyword>
<dbReference type="Gene3D" id="1.10.150.20">
    <property type="entry name" value="5' to 3' exonuclease, C-terminal subdomain"/>
    <property type="match status" value="1"/>
</dbReference>
<dbReference type="Pfam" id="PF14520">
    <property type="entry name" value="HHH_5"/>
    <property type="match status" value="1"/>
</dbReference>
<evidence type="ECO:0000259" key="4">
    <source>
        <dbReference type="SMART" id="SM00278"/>
    </source>
</evidence>
<dbReference type="InterPro" id="IPR050243">
    <property type="entry name" value="PHP_phosphatase"/>
</dbReference>
<dbReference type="SUPFAM" id="SSF47781">
    <property type="entry name" value="RuvA domain 2-like"/>
    <property type="match status" value="1"/>
</dbReference>
<dbReference type="InterPro" id="IPR010994">
    <property type="entry name" value="RuvA_2-like"/>
</dbReference>
<comment type="cofactor">
    <cofactor evidence="1">
        <name>Mg(2+)</name>
        <dbReference type="ChEBI" id="CHEBI:18420"/>
    </cofactor>
</comment>
<dbReference type="SUPFAM" id="SSF81301">
    <property type="entry name" value="Nucleotidyltransferase"/>
    <property type="match status" value="1"/>
</dbReference>
<dbReference type="SMART" id="SM00481">
    <property type="entry name" value="POLIIIAc"/>
    <property type="match status" value="1"/>
</dbReference>
<dbReference type="InterPro" id="IPR027421">
    <property type="entry name" value="DNA_pol_lamdba_lyase_dom_sf"/>
</dbReference>
<protein>
    <submittedName>
        <fullName evidence="7">Helix-hairpin-helix domain-containing protein</fullName>
    </submittedName>
</protein>
<dbReference type="InterPro" id="IPR022311">
    <property type="entry name" value="PolX-like"/>
</dbReference>
<feature type="domain" description="Polymerase/histidinol phosphatase N-terminal" evidence="5">
    <location>
        <begin position="343"/>
        <end position="422"/>
    </location>
</feature>
<dbReference type="PIRSF" id="PIRSF005047">
    <property type="entry name" value="UCP005047_YshC"/>
    <property type="match status" value="1"/>
</dbReference>
<dbReference type="PANTHER" id="PTHR36928:SF1">
    <property type="entry name" value="PHOSPHATASE YCDX-RELATED"/>
    <property type="match status" value="1"/>
</dbReference>
<dbReference type="SMART" id="SM00483">
    <property type="entry name" value="POLXc"/>
    <property type="match status" value="1"/>
</dbReference>
<gene>
    <name evidence="7" type="ORF">GCM10023183_34680</name>
</gene>
<keyword evidence="2" id="KW-0237">DNA synthesis</keyword>
<dbReference type="InterPro" id="IPR002054">
    <property type="entry name" value="DNA-dir_DNA_pol_X"/>
</dbReference>
<dbReference type="SUPFAM" id="SSF47802">
    <property type="entry name" value="DNA polymerase beta, N-terminal domain-like"/>
    <property type="match status" value="1"/>
</dbReference>
<keyword evidence="3" id="KW-0235">DNA replication</keyword>
<dbReference type="Pfam" id="PF02811">
    <property type="entry name" value="PHP"/>
    <property type="match status" value="1"/>
</dbReference>
<evidence type="ECO:0000256" key="3">
    <source>
        <dbReference type="ARBA" id="ARBA00022705"/>
    </source>
</evidence>
<dbReference type="InterPro" id="IPR043519">
    <property type="entry name" value="NT_sf"/>
</dbReference>
<dbReference type="EMBL" id="BAABGX010000003">
    <property type="protein sequence ID" value="GAA4314476.1"/>
    <property type="molecule type" value="Genomic_DNA"/>
</dbReference>
<dbReference type="Pfam" id="PF14716">
    <property type="entry name" value="HHH_8"/>
    <property type="match status" value="1"/>
</dbReference>
<reference evidence="8" key="1">
    <citation type="journal article" date="2019" name="Int. J. Syst. Evol. Microbiol.">
        <title>The Global Catalogue of Microorganisms (GCM) 10K type strain sequencing project: providing services to taxonomists for standard genome sequencing and annotation.</title>
        <authorList>
            <consortium name="The Broad Institute Genomics Platform"/>
            <consortium name="The Broad Institute Genome Sequencing Center for Infectious Disease"/>
            <person name="Wu L."/>
            <person name="Ma J."/>
        </authorList>
    </citation>
    <scope>NUCLEOTIDE SEQUENCE [LARGE SCALE GENOMIC DNA]</scope>
    <source>
        <strain evidence="8">JCM 17917</strain>
    </source>
</reference>